<reference evidence="11" key="1">
    <citation type="submission" date="2020-09" db="EMBL/GenBank/DDBJ databases">
        <title>Leviviricetes taxonomy.</title>
        <authorList>
            <person name="Stockdale S.R."/>
            <person name="Callanan J."/>
            <person name="Adriaenssens E.M."/>
            <person name="Kuhn J.H."/>
            <person name="Rumnieks J."/>
            <person name="Shkoporov A."/>
            <person name="Draper L.A."/>
            <person name="Ross P."/>
            <person name="Hill C."/>
        </authorList>
    </citation>
    <scope>NUCLEOTIDE SEQUENCE</scope>
</reference>
<comment type="cofactor">
    <cofactor evidence="9">
        <name>Mg(2+)</name>
        <dbReference type="ChEBI" id="CHEBI:18420"/>
    </cofactor>
    <text evidence="9">Binds 2 Mg(2+) per subunit.</text>
</comment>
<dbReference type="GeneID" id="80398799"/>
<dbReference type="Pfam" id="PF03431">
    <property type="entry name" value="RNA_replicase_B"/>
    <property type="match status" value="1"/>
</dbReference>
<feature type="binding site" evidence="9">
    <location>
        <position position="429"/>
    </location>
    <ligand>
        <name>Mg(2+)</name>
        <dbReference type="ChEBI" id="CHEBI:18420"/>
        <label>2</label>
    </ligand>
</feature>
<evidence type="ECO:0000256" key="8">
    <source>
        <dbReference type="ARBA" id="ARBA00048744"/>
    </source>
</evidence>
<dbReference type="EC" id="2.7.7.48" evidence="1"/>
<feature type="binding site" evidence="9">
    <location>
        <position position="342"/>
    </location>
    <ligand>
        <name>Mg(2+)</name>
        <dbReference type="ChEBI" id="CHEBI:18420"/>
        <label>2</label>
    </ligand>
</feature>
<evidence type="ECO:0000313" key="12">
    <source>
        <dbReference type="Proteomes" id="UP000682418"/>
    </source>
</evidence>
<dbReference type="InterPro" id="IPR007096">
    <property type="entry name" value="RNA-dir_Rpol_cat_phage"/>
</dbReference>
<keyword evidence="6" id="KW-0693">Viral RNA replication</keyword>
<dbReference type="EMBL" id="BK013679">
    <property type="protein sequence ID" value="DAD50972.1"/>
    <property type="molecule type" value="Genomic_RNA"/>
</dbReference>
<keyword evidence="12" id="KW-1185">Reference proteome</keyword>
<evidence type="ECO:0000313" key="11">
    <source>
        <dbReference type="EMBL" id="DAD50972.1"/>
    </source>
</evidence>
<dbReference type="Proteomes" id="UP000682418">
    <property type="component" value="Segment"/>
</dbReference>
<dbReference type="SUPFAM" id="SSF56672">
    <property type="entry name" value="DNA/RNA polymerases"/>
    <property type="match status" value="1"/>
</dbReference>
<sequence>MWTIEQDDRASLQLLLELCLDLSDTVLETDPNSPGKFLSLSPVTNYIVKARDICSSLLLNEHIGPTASAKIYFQTRTDLLLSLLSIELDYVYLSNVFEEWFKGDKRDEMHFTDEIFCFNQILALFQKQSYLATGMNQSANCKAKFVLSENDCQKSNDRIAKNEPNAHVAEVLYYAQQKISELLYRAFPNGVPSLKDSNLFFGPGTNTSLRKTGPFNLRKKLGAPLSCSPNNIPILGEILLSSAALCQLNDTGIDPDSFNVPVNIVAAEYDEVPKNWKEHRGMVVEPSLAGAAQRIMGRAIRTALLLDGCNLFDQSHNQKCAEYASYDRENRWCNDQVVVTVDKTRASDTMSRECVWSMLPYEWVSRLDELRSPIVLMNDDSVIQLQKFSSMGNGFTFELESLIFWGVLHGSMKTLKVKPSVYNHSVYGDDIICPAKCYLLYKETVEYLGFSINNEKTSIRGYFRESCGCDYFFGYNVRPFFHKTKVSPRTLFSFYNFMIRAGHLDMASKIYDKIVTLFPKDQILWGPNGYGDGHLIGSWTPISNRSARRSGWEVTGFKTYSLTKNSISDPFKGDEILPPYSIHQKFETGLTTDLDDNKHLSDADLSVIDPDVCRGVATDDDGWMLYSVKTITTFKKTVF</sequence>
<dbReference type="GO" id="GO:0039694">
    <property type="term" value="P:viral RNA genome replication"/>
    <property type="evidence" value="ECO:0007669"/>
    <property type="project" value="InterPro"/>
</dbReference>
<keyword evidence="5" id="KW-0547">Nucleotide-binding</keyword>
<dbReference type="PROSITE" id="PS50522">
    <property type="entry name" value="RDRP_PHAGE"/>
    <property type="match status" value="1"/>
</dbReference>
<proteinExistence type="predicted"/>
<keyword evidence="9" id="KW-0460">Magnesium</keyword>
<dbReference type="GO" id="GO:0000166">
    <property type="term" value="F:nucleotide binding"/>
    <property type="evidence" value="ECO:0007669"/>
    <property type="project" value="UniProtKB-KW"/>
</dbReference>
<feature type="domain" description="RdRp catalytic" evidence="10">
    <location>
        <begin position="327"/>
        <end position="461"/>
    </location>
</feature>
<evidence type="ECO:0000256" key="2">
    <source>
        <dbReference type="ARBA" id="ARBA00022484"/>
    </source>
</evidence>
<evidence type="ECO:0000259" key="10">
    <source>
        <dbReference type="PROSITE" id="PS50522"/>
    </source>
</evidence>
<comment type="catalytic activity">
    <reaction evidence="8">
        <text>RNA(n) + a ribonucleoside 5'-triphosphate = RNA(n+1) + diphosphate</text>
        <dbReference type="Rhea" id="RHEA:21248"/>
        <dbReference type="Rhea" id="RHEA-COMP:14527"/>
        <dbReference type="Rhea" id="RHEA-COMP:17342"/>
        <dbReference type="ChEBI" id="CHEBI:33019"/>
        <dbReference type="ChEBI" id="CHEBI:61557"/>
        <dbReference type="ChEBI" id="CHEBI:140395"/>
        <dbReference type="EC" id="2.7.7.48"/>
    </reaction>
</comment>
<dbReference type="KEGG" id="vg:80398799"/>
<evidence type="ECO:0000256" key="5">
    <source>
        <dbReference type="ARBA" id="ARBA00022741"/>
    </source>
</evidence>
<dbReference type="InterPro" id="IPR005093">
    <property type="entry name" value="RNArep_beta"/>
</dbReference>
<gene>
    <name evidence="11" type="primary">SRR6960509_6_4</name>
</gene>
<accession>A0A8S5L0L9</accession>
<dbReference type="RefSeq" id="YP_010769706.1">
    <property type="nucleotide sequence ID" value="NC_074052.1"/>
</dbReference>
<dbReference type="GO" id="GO:0046872">
    <property type="term" value="F:metal ion binding"/>
    <property type="evidence" value="ECO:0007669"/>
    <property type="project" value="UniProtKB-KW"/>
</dbReference>
<keyword evidence="4" id="KW-0548">Nucleotidyltransferase</keyword>
<organism evidence="11 12">
    <name type="scientific">ssRNA phage SRR6960509_6</name>
    <dbReference type="NCBI Taxonomy" id="2786533"/>
    <lineage>
        <taxon>Viruses</taxon>
        <taxon>Riboviria</taxon>
        <taxon>Orthornavirae</taxon>
        <taxon>Lenarviricota</taxon>
        <taxon>Leviviricetes</taxon>
        <taxon>Norzivirales</taxon>
        <taxon>Fiersviridae</taxon>
        <taxon>Pehsaduvirus</taxon>
        <taxon>Pehsaduvirus asiovivens</taxon>
    </lineage>
</organism>
<dbReference type="InterPro" id="IPR043502">
    <property type="entry name" value="DNA/RNA_pol_sf"/>
</dbReference>
<keyword evidence="2 11" id="KW-0696">RNA-directed RNA polymerase</keyword>
<evidence type="ECO:0000256" key="4">
    <source>
        <dbReference type="ARBA" id="ARBA00022695"/>
    </source>
</evidence>
<name>A0A8S5L0L9_9VIRU</name>
<evidence type="ECO:0000256" key="3">
    <source>
        <dbReference type="ARBA" id="ARBA00022679"/>
    </source>
</evidence>
<evidence type="ECO:0000256" key="6">
    <source>
        <dbReference type="ARBA" id="ARBA00022953"/>
    </source>
</evidence>
<evidence type="ECO:0000256" key="9">
    <source>
        <dbReference type="PIRSR" id="PIRSR605093-1"/>
    </source>
</evidence>
<feature type="binding site" evidence="9">
    <location>
        <position position="430"/>
    </location>
    <ligand>
        <name>Mg(2+)</name>
        <dbReference type="ChEBI" id="CHEBI:18420"/>
        <label>2</label>
    </ligand>
</feature>
<evidence type="ECO:0000256" key="7">
    <source>
        <dbReference type="ARBA" id="ARBA00030248"/>
    </source>
</evidence>
<evidence type="ECO:0000256" key="1">
    <source>
        <dbReference type="ARBA" id="ARBA00012494"/>
    </source>
</evidence>
<keyword evidence="9" id="KW-0479">Metal-binding</keyword>
<keyword evidence="3" id="KW-0808">Transferase</keyword>
<dbReference type="GO" id="GO:0003968">
    <property type="term" value="F:RNA-directed RNA polymerase activity"/>
    <property type="evidence" value="ECO:0007669"/>
    <property type="project" value="UniProtKB-KW"/>
</dbReference>
<protein>
    <recommendedName>
        <fullName evidence="1">RNA-directed RNA polymerase</fullName>
        <ecNumber evidence="1">2.7.7.48</ecNumber>
    </recommendedName>
    <alternativeName>
        <fullName evidence="7">RNA replicase beta chain</fullName>
    </alternativeName>
</protein>